<dbReference type="PANTHER" id="PTHR46072">
    <property type="entry name" value="AMIDASE-RELATED-RELATED"/>
    <property type="match status" value="1"/>
</dbReference>
<evidence type="ECO:0000256" key="5">
    <source>
        <dbReference type="PIRSR" id="PIRSR001221-1"/>
    </source>
</evidence>
<dbReference type="InterPro" id="IPR036928">
    <property type="entry name" value="AS_sf"/>
</dbReference>
<comment type="caution">
    <text evidence="8">The sequence shown here is derived from an EMBL/GenBank/DDBJ whole genome shotgun (WGS) entry which is preliminary data.</text>
</comment>
<feature type="active site" description="Charge relay system" evidence="5">
    <location>
        <position position="129"/>
    </location>
</feature>
<accession>A0AAD5YHT7</accession>
<evidence type="ECO:0000256" key="2">
    <source>
        <dbReference type="ARBA" id="ARBA00009199"/>
    </source>
</evidence>
<evidence type="ECO:0000256" key="1">
    <source>
        <dbReference type="ARBA" id="ARBA00001311"/>
    </source>
</evidence>
<comment type="similarity">
    <text evidence="2">Belongs to the amidase family.</text>
</comment>
<dbReference type="AlphaFoldDB" id="A0AAD5YHT7"/>
<dbReference type="SUPFAM" id="SSF75304">
    <property type="entry name" value="Amidase signature (AS) enzymes"/>
    <property type="match status" value="1"/>
</dbReference>
<sequence>MSWKALVEEKRQRQAASIPQDWLIKTPPASQLDVIPVPAECGLLSPQELEITDTIDVGVLLRKLASGEWSAVEVTTAFYKRAIVAHQLVNCLTEIFVEKALARAAELDAYLKTNGKVVGPLHGLPISLKDQHRIKGLETTMGYVSWIGQYADKNSVLVDVLYEAGAVPFVQTNVPQTLMWPETFNNVFGRTLNPHNRTLTSGGSSGGEGALIALRGSPLGVGSDVGGSIRIPSTFNGLYGLRPSFNRVPYAGATNSLEGQESVVSVFGPISNSLNGIKLFMQAVIAGKPWLKDPRALRKVWDDDAYALGDHGGGKGLCFGILWDDGQVVPHPPVRRALEMVQAAIQNAGHKVVKWEPFKHKEICTLLPKIWNAASAEDFEAVTSAIKEPIISSMVPSEDDSTIETEVSLFRPDEKDKGISAYQMWQLHKELLSLRQEYLDHWEGTVSITGTGRPVDAIICPSAPYAAPPHGKNWNVDYTMVWNSLDSVACVVPVTKVDISRDVATQREGTFYSDIDKRHFESYDPEIYTNAPIGVQVIGRPQEEEAVIAMAEIIDAALSGFKK</sequence>
<dbReference type="InterPro" id="IPR020556">
    <property type="entry name" value="Amidase_CS"/>
</dbReference>
<name>A0AAD5YHT7_9APHY</name>
<dbReference type="EC" id="3.5.1.4" evidence="3"/>
<dbReference type="PROSITE" id="PS00571">
    <property type="entry name" value="AMIDASES"/>
    <property type="match status" value="1"/>
</dbReference>
<dbReference type="PIRSF" id="PIRSF001221">
    <property type="entry name" value="Amidase_fungi"/>
    <property type="match status" value="1"/>
</dbReference>
<feature type="binding site" evidence="6">
    <location>
        <position position="204"/>
    </location>
    <ligand>
        <name>substrate</name>
    </ligand>
</feature>
<feature type="active site" description="Acyl-ester intermediate" evidence="5">
    <location>
        <position position="228"/>
    </location>
</feature>
<dbReference type="GO" id="GO:0004040">
    <property type="term" value="F:amidase activity"/>
    <property type="evidence" value="ECO:0007669"/>
    <property type="project" value="UniProtKB-EC"/>
</dbReference>
<evidence type="ECO:0000313" key="9">
    <source>
        <dbReference type="Proteomes" id="UP001212997"/>
    </source>
</evidence>
<dbReference type="InterPro" id="IPR023631">
    <property type="entry name" value="Amidase_dom"/>
</dbReference>
<dbReference type="EMBL" id="JANAWD010000257">
    <property type="protein sequence ID" value="KAJ3482777.1"/>
    <property type="molecule type" value="Genomic_DNA"/>
</dbReference>
<evidence type="ECO:0000256" key="4">
    <source>
        <dbReference type="ARBA" id="ARBA00022801"/>
    </source>
</evidence>
<organism evidence="8 9">
    <name type="scientific">Meripilus lineatus</name>
    <dbReference type="NCBI Taxonomy" id="2056292"/>
    <lineage>
        <taxon>Eukaryota</taxon>
        <taxon>Fungi</taxon>
        <taxon>Dikarya</taxon>
        <taxon>Basidiomycota</taxon>
        <taxon>Agaricomycotina</taxon>
        <taxon>Agaricomycetes</taxon>
        <taxon>Polyporales</taxon>
        <taxon>Meripilaceae</taxon>
        <taxon>Meripilus</taxon>
    </lineage>
</organism>
<dbReference type="Pfam" id="PF01425">
    <property type="entry name" value="Amidase"/>
    <property type="match status" value="1"/>
</dbReference>
<evidence type="ECO:0000256" key="6">
    <source>
        <dbReference type="PIRSR" id="PIRSR001221-2"/>
    </source>
</evidence>
<dbReference type="Proteomes" id="UP001212997">
    <property type="component" value="Unassembled WGS sequence"/>
</dbReference>
<keyword evidence="9" id="KW-1185">Reference proteome</keyword>
<feature type="domain" description="Amidase" evidence="7">
    <location>
        <begin position="73"/>
        <end position="547"/>
    </location>
</feature>
<dbReference type="PANTHER" id="PTHR46072:SF2">
    <property type="entry name" value="AMIDASE (EUROFUNG)"/>
    <property type="match status" value="1"/>
</dbReference>
<evidence type="ECO:0000256" key="3">
    <source>
        <dbReference type="ARBA" id="ARBA00012922"/>
    </source>
</evidence>
<protein>
    <recommendedName>
        <fullName evidence="3">amidase</fullName>
        <ecNumber evidence="3">3.5.1.4</ecNumber>
    </recommendedName>
</protein>
<reference evidence="8" key="1">
    <citation type="submission" date="2022-07" db="EMBL/GenBank/DDBJ databases">
        <title>Genome Sequence of Physisporinus lineatus.</title>
        <authorList>
            <person name="Buettner E."/>
        </authorList>
    </citation>
    <scope>NUCLEOTIDE SEQUENCE</scope>
    <source>
        <strain evidence="8">VT162</strain>
    </source>
</reference>
<gene>
    <name evidence="8" type="ORF">NLI96_g6751</name>
</gene>
<feature type="binding site" evidence="6">
    <location>
        <position position="178"/>
    </location>
    <ligand>
        <name>substrate</name>
    </ligand>
</feature>
<keyword evidence="4" id="KW-0378">Hydrolase</keyword>
<feature type="binding site" evidence="6">
    <location>
        <begin position="225"/>
        <end position="228"/>
    </location>
    <ligand>
        <name>substrate</name>
    </ligand>
</feature>
<proteinExistence type="inferred from homology"/>
<evidence type="ECO:0000313" key="8">
    <source>
        <dbReference type="EMBL" id="KAJ3482777.1"/>
    </source>
</evidence>
<evidence type="ECO:0000259" key="7">
    <source>
        <dbReference type="Pfam" id="PF01425"/>
    </source>
</evidence>
<comment type="catalytic activity">
    <reaction evidence="1">
        <text>a monocarboxylic acid amide + H2O = a monocarboxylate + NH4(+)</text>
        <dbReference type="Rhea" id="RHEA:12020"/>
        <dbReference type="ChEBI" id="CHEBI:15377"/>
        <dbReference type="ChEBI" id="CHEBI:28938"/>
        <dbReference type="ChEBI" id="CHEBI:35757"/>
        <dbReference type="ChEBI" id="CHEBI:83628"/>
        <dbReference type="EC" id="3.5.1.4"/>
    </reaction>
</comment>
<dbReference type="Gene3D" id="3.90.1300.10">
    <property type="entry name" value="Amidase signature (AS) domain"/>
    <property type="match status" value="1"/>
</dbReference>
<feature type="active site" description="Charge relay system" evidence="5">
    <location>
        <position position="204"/>
    </location>
</feature>